<comment type="similarity">
    <text evidence="1">Belongs to the short-chain dehydrogenases/reductases (SDR) family.</text>
</comment>
<dbReference type="PRINTS" id="PR00081">
    <property type="entry name" value="GDHRDH"/>
</dbReference>
<evidence type="ECO:0000313" key="4">
    <source>
        <dbReference type="EMBL" id="GGF02341.1"/>
    </source>
</evidence>
<sequence length="255" mass="27167">MTSNLSKIVLLTGGSRGLGKDSALQLAKKGFDIILTYQSKKEAADEVVSEIEKLGQKAFALKLDISTTDGFDAFVDEVKNTLEKNFSSAKLDALVNNAGIGLHASFEETTEDILDAMTNIHFKGPFFLTQKLLPLLNDGSSVVNTSSGLARFSFPGYSAYGAMKAAIDALSRYQAIELGNRKIRVNSVAPGAIETDFGGGVVRDNADFNSLIASQTALGRVGLPDDIGSVVAFLCSDDSKWINAQRIEVSGGFRA</sequence>
<name>A0A1M6UYG6_9FLAO</name>
<accession>A0A1M6UYG6</accession>
<evidence type="ECO:0000256" key="1">
    <source>
        <dbReference type="ARBA" id="ARBA00006484"/>
    </source>
</evidence>
<dbReference type="PANTHER" id="PTHR43639">
    <property type="entry name" value="OXIDOREDUCTASE, SHORT-CHAIN DEHYDROGENASE/REDUCTASE FAMILY (AFU_ORTHOLOGUE AFUA_5G02870)"/>
    <property type="match status" value="1"/>
</dbReference>
<dbReference type="AlphaFoldDB" id="A0A1M6UYG6"/>
<protein>
    <submittedName>
        <fullName evidence="5">NAD(P)-dependent dehydrogenase, short-chain alcohol dehydrogenase family</fullName>
    </submittedName>
    <submittedName>
        <fullName evidence="4">Short-chain dehydrogenase</fullName>
    </submittedName>
</protein>
<dbReference type="Gene3D" id="3.40.50.720">
    <property type="entry name" value="NAD(P)-binding Rossmann-like Domain"/>
    <property type="match status" value="1"/>
</dbReference>
<dbReference type="FunFam" id="3.40.50.720:FF:000374">
    <property type="entry name" value="3-oxoacyl-(Acyl-carrier-protein) reductase"/>
    <property type="match status" value="1"/>
</dbReference>
<dbReference type="OrthoDB" id="9803333at2"/>
<evidence type="ECO:0000256" key="2">
    <source>
        <dbReference type="ARBA" id="ARBA00022857"/>
    </source>
</evidence>
<reference evidence="4" key="1">
    <citation type="journal article" date="2014" name="Int. J. Syst. Evol. Microbiol.">
        <title>Complete genome of a new Firmicutes species belonging to the dominant human colonic microbiota ('Ruminococcus bicirculans') reveals two chromosomes and a selective capacity to utilize plant glucans.</title>
        <authorList>
            <consortium name="NISC Comparative Sequencing Program"/>
            <person name="Wegmann U."/>
            <person name="Louis P."/>
            <person name="Goesmann A."/>
            <person name="Henrissat B."/>
            <person name="Duncan S.H."/>
            <person name="Flint H.J."/>
        </authorList>
    </citation>
    <scope>NUCLEOTIDE SEQUENCE</scope>
    <source>
        <strain evidence="4">CGMCC 1.12707</strain>
    </source>
</reference>
<dbReference type="PANTHER" id="PTHR43639:SF1">
    <property type="entry name" value="SHORT-CHAIN DEHYDROGENASE_REDUCTASE FAMILY PROTEIN"/>
    <property type="match status" value="1"/>
</dbReference>
<evidence type="ECO:0000313" key="6">
    <source>
        <dbReference type="Proteomes" id="UP000184120"/>
    </source>
</evidence>
<dbReference type="Proteomes" id="UP000184120">
    <property type="component" value="Unassembled WGS sequence"/>
</dbReference>
<dbReference type="RefSeq" id="WP_072930030.1">
    <property type="nucleotide sequence ID" value="NZ_BMFL01000012.1"/>
</dbReference>
<evidence type="ECO:0000313" key="7">
    <source>
        <dbReference type="Proteomes" id="UP000650994"/>
    </source>
</evidence>
<keyword evidence="7" id="KW-1185">Reference proteome</keyword>
<dbReference type="SUPFAM" id="SSF51735">
    <property type="entry name" value="NAD(P)-binding Rossmann-fold domains"/>
    <property type="match status" value="1"/>
</dbReference>
<dbReference type="EMBL" id="FRBH01000003">
    <property type="protein sequence ID" value="SHK74258.1"/>
    <property type="molecule type" value="Genomic_DNA"/>
</dbReference>
<evidence type="ECO:0000313" key="5">
    <source>
        <dbReference type="EMBL" id="SHK74258.1"/>
    </source>
</evidence>
<dbReference type="STRING" id="1434701.SAMN05443634_103116"/>
<dbReference type="Pfam" id="PF13561">
    <property type="entry name" value="adh_short_C2"/>
    <property type="match status" value="1"/>
</dbReference>
<keyword evidence="2" id="KW-0521">NADP</keyword>
<reference evidence="7" key="4">
    <citation type="journal article" date="2019" name="Int. J. Syst. Evol. Microbiol.">
        <title>The Global Catalogue of Microorganisms (GCM) 10K type strain sequencing project: providing services to taxonomists for standard genome sequencing and annotation.</title>
        <authorList>
            <consortium name="The Broad Institute Genomics Platform"/>
            <consortium name="The Broad Institute Genome Sequencing Center for Infectious Disease"/>
            <person name="Wu L."/>
            <person name="Ma J."/>
        </authorList>
    </citation>
    <scope>NUCLEOTIDE SEQUENCE [LARGE SCALE GENOMIC DNA]</scope>
    <source>
        <strain evidence="7">CGMCC 1.12707</strain>
    </source>
</reference>
<keyword evidence="3" id="KW-0560">Oxidoreductase</keyword>
<reference evidence="5" key="2">
    <citation type="submission" date="2016-11" db="EMBL/GenBank/DDBJ databases">
        <authorList>
            <person name="Jaros S."/>
            <person name="Januszkiewicz K."/>
            <person name="Wedrychowicz H."/>
        </authorList>
    </citation>
    <scope>NUCLEOTIDE SEQUENCE [LARGE SCALE GENOMIC DNA]</scope>
    <source>
        <strain evidence="5">DSM 27989</strain>
    </source>
</reference>
<dbReference type="Proteomes" id="UP000650994">
    <property type="component" value="Unassembled WGS sequence"/>
</dbReference>
<dbReference type="GO" id="GO:0016491">
    <property type="term" value="F:oxidoreductase activity"/>
    <property type="evidence" value="ECO:0007669"/>
    <property type="project" value="UniProtKB-KW"/>
</dbReference>
<dbReference type="InterPro" id="IPR036291">
    <property type="entry name" value="NAD(P)-bd_dom_sf"/>
</dbReference>
<dbReference type="PRINTS" id="PR00080">
    <property type="entry name" value="SDRFAMILY"/>
</dbReference>
<organism evidence="5 6">
    <name type="scientific">Chishuiella changwenlii</name>
    <dbReference type="NCBI Taxonomy" id="1434701"/>
    <lineage>
        <taxon>Bacteria</taxon>
        <taxon>Pseudomonadati</taxon>
        <taxon>Bacteroidota</taxon>
        <taxon>Flavobacteriia</taxon>
        <taxon>Flavobacteriales</taxon>
        <taxon>Weeksellaceae</taxon>
        <taxon>Chishuiella</taxon>
    </lineage>
</organism>
<evidence type="ECO:0000256" key="3">
    <source>
        <dbReference type="ARBA" id="ARBA00023002"/>
    </source>
</evidence>
<reference evidence="6" key="3">
    <citation type="submission" date="2016-11" db="EMBL/GenBank/DDBJ databases">
        <authorList>
            <person name="Varghese N."/>
            <person name="Submissions S."/>
        </authorList>
    </citation>
    <scope>NUCLEOTIDE SEQUENCE [LARGE SCALE GENOMIC DNA]</scope>
    <source>
        <strain evidence="6">DSM 27989</strain>
    </source>
</reference>
<gene>
    <name evidence="4" type="ORF">GCM10010984_19830</name>
    <name evidence="5" type="ORF">SAMN05443634_103116</name>
</gene>
<reference evidence="4" key="5">
    <citation type="submission" date="2024-05" db="EMBL/GenBank/DDBJ databases">
        <authorList>
            <person name="Sun Q."/>
            <person name="Zhou Y."/>
        </authorList>
    </citation>
    <scope>NUCLEOTIDE SEQUENCE</scope>
    <source>
        <strain evidence="4">CGMCC 1.12707</strain>
    </source>
</reference>
<dbReference type="EMBL" id="BMFL01000012">
    <property type="protein sequence ID" value="GGF02341.1"/>
    <property type="molecule type" value="Genomic_DNA"/>
</dbReference>
<proteinExistence type="inferred from homology"/>
<dbReference type="InterPro" id="IPR002347">
    <property type="entry name" value="SDR_fam"/>
</dbReference>